<comment type="caution">
    <text evidence="2">The sequence shown here is derived from an EMBL/GenBank/DDBJ whole genome shotgun (WGS) entry which is preliminary data.</text>
</comment>
<gene>
    <name evidence="2" type="ORF">HAX54_025635</name>
</gene>
<feature type="transmembrane region" description="Helical" evidence="1">
    <location>
        <begin position="44"/>
        <end position="62"/>
    </location>
</feature>
<evidence type="ECO:0000313" key="2">
    <source>
        <dbReference type="EMBL" id="MCD9640359.1"/>
    </source>
</evidence>
<name>A0ABS8V2E3_DATST</name>
<sequence>MLIHPPVHETSHYVATRARLVCGIVGPFVAPLFSYLHQQQIHGSIFRFLAAATLLYFGLFMGRPVPRDPNASSSSCSKPDIVSLSFKVYKPYPLIYPAAHGHHLHLIKSRLITGRKPIDGFLKLAPTFT</sequence>
<proteinExistence type="predicted"/>
<organism evidence="2 3">
    <name type="scientific">Datura stramonium</name>
    <name type="common">Jimsonweed</name>
    <name type="synonym">Common thornapple</name>
    <dbReference type="NCBI Taxonomy" id="4076"/>
    <lineage>
        <taxon>Eukaryota</taxon>
        <taxon>Viridiplantae</taxon>
        <taxon>Streptophyta</taxon>
        <taxon>Embryophyta</taxon>
        <taxon>Tracheophyta</taxon>
        <taxon>Spermatophyta</taxon>
        <taxon>Magnoliopsida</taxon>
        <taxon>eudicotyledons</taxon>
        <taxon>Gunneridae</taxon>
        <taxon>Pentapetalae</taxon>
        <taxon>asterids</taxon>
        <taxon>lamiids</taxon>
        <taxon>Solanales</taxon>
        <taxon>Solanaceae</taxon>
        <taxon>Solanoideae</taxon>
        <taxon>Datureae</taxon>
        <taxon>Datura</taxon>
    </lineage>
</organism>
<dbReference type="EMBL" id="JACEIK010003108">
    <property type="protein sequence ID" value="MCD9640359.1"/>
    <property type="molecule type" value="Genomic_DNA"/>
</dbReference>
<keyword evidence="1" id="KW-0812">Transmembrane</keyword>
<keyword evidence="3" id="KW-1185">Reference proteome</keyword>
<protein>
    <submittedName>
        <fullName evidence="2">Uncharacterized protein</fullName>
    </submittedName>
</protein>
<reference evidence="2 3" key="1">
    <citation type="journal article" date="2021" name="BMC Genomics">
        <title>Datura genome reveals duplications of psychoactive alkaloid biosynthetic genes and high mutation rate following tissue culture.</title>
        <authorList>
            <person name="Rajewski A."/>
            <person name="Carter-House D."/>
            <person name="Stajich J."/>
            <person name="Litt A."/>
        </authorList>
    </citation>
    <scope>NUCLEOTIDE SEQUENCE [LARGE SCALE GENOMIC DNA]</scope>
    <source>
        <strain evidence="2">AR-01</strain>
    </source>
</reference>
<evidence type="ECO:0000313" key="3">
    <source>
        <dbReference type="Proteomes" id="UP000823775"/>
    </source>
</evidence>
<keyword evidence="1" id="KW-1133">Transmembrane helix</keyword>
<dbReference type="Proteomes" id="UP000823775">
    <property type="component" value="Unassembled WGS sequence"/>
</dbReference>
<accession>A0ABS8V2E3</accession>
<keyword evidence="1" id="KW-0472">Membrane</keyword>
<evidence type="ECO:0000256" key="1">
    <source>
        <dbReference type="SAM" id="Phobius"/>
    </source>
</evidence>
<feature type="transmembrane region" description="Helical" evidence="1">
    <location>
        <begin position="20"/>
        <end position="38"/>
    </location>
</feature>